<feature type="transmembrane region" description="Helical" evidence="1">
    <location>
        <begin position="12"/>
        <end position="29"/>
    </location>
</feature>
<name>A0A7D3R276_9VIRU</name>
<accession>A0A7D3R276</accession>
<dbReference type="EMBL" id="MT418680">
    <property type="protein sequence ID" value="QKF94881.1"/>
    <property type="molecule type" value="Genomic_DNA"/>
</dbReference>
<proteinExistence type="predicted"/>
<gene>
    <name evidence="2" type="ORF">Fadolivirus_1_1423</name>
</gene>
<keyword evidence="3" id="KW-1185">Reference proteome</keyword>
<evidence type="ECO:0000256" key="1">
    <source>
        <dbReference type="SAM" id="Phobius"/>
    </source>
</evidence>
<keyword evidence="1" id="KW-1133">Transmembrane helix</keyword>
<keyword evidence="1" id="KW-0812">Transmembrane</keyword>
<sequence length="97" mass="11025">MEQFNDIKCRPVFVYSVIGLIVLCIKTLIRLKYRPFNLIAFFTQLGSIVLCALVLIGMCNISCDMAWGLTIILVLCTLAESFIVTKKWISYGNKEKI</sequence>
<feature type="transmembrane region" description="Helical" evidence="1">
    <location>
        <begin position="65"/>
        <end position="84"/>
    </location>
</feature>
<reference evidence="2 3" key="1">
    <citation type="submission" date="2020-04" db="EMBL/GenBank/DDBJ databases">
        <title>Advantages and limits of metagenomic assembly and binning of a giant virus.</title>
        <authorList>
            <person name="Schulz F."/>
            <person name="Andreani J."/>
            <person name="Francis R."/>
            <person name="Boudjemaa H."/>
            <person name="Bou Khalil J.Y."/>
            <person name="Lee J."/>
            <person name="La Scola B."/>
            <person name="Woyke T."/>
        </authorList>
    </citation>
    <scope>NUCLEOTIDE SEQUENCE [LARGE SCALE GENOMIC DNA]</scope>
    <source>
        <strain evidence="2 3">FV1/VV64</strain>
    </source>
</reference>
<keyword evidence="1" id="KW-0472">Membrane</keyword>
<dbReference type="Proteomes" id="UP001162001">
    <property type="component" value="Segment"/>
</dbReference>
<protein>
    <submittedName>
        <fullName evidence="2">Uncharacterized protein</fullName>
    </submittedName>
</protein>
<evidence type="ECO:0000313" key="3">
    <source>
        <dbReference type="Proteomes" id="UP001162001"/>
    </source>
</evidence>
<feature type="transmembrane region" description="Helical" evidence="1">
    <location>
        <begin position="36"/>
        <end position="59"/>
    </location>
</feature>
<organism evidence="2 3">
    <name type="scientific">Fadolivirus FV1/VV64</name>
    <dbReference type="NCBI Taxonomy" id="3070911"/>
    <lineage>
        <taxon>Viruses</taxon>
        <taxon>Varidnaviria</taxon>
        <taxon>Bamfordvirae</taxon>
        <taxon>Nucleocytoviricota</taxon>
        <taxon>Megaviricetes</taxon>
        <taxon>Imitervirales</taxon>
        <taxon>Mimiviridae</taxon>
        <taxon>Klosneuvirinae</taxon>
        <taxon>Fadolivirus</taxon>
        <taxon>Fadolivirus algeromassiliense</taxon>
    </lineage>
</organism>
<evidence type="ECO:0000313" key="2">
    <source>
        <dbReference type="EMBL" id="QKF94881.1"/>
    </source>
</evidence>